<keyword evidence="4 6" id="KW-1133">Transmembrane helix</keyword>
<comment type="subcellular location">
    <subcellularLocation>
        <location evidence="1">Membrane</location>
        <topology evidence="1">Multi-pass membrane protein</topology>
    </subcellularLocation>
</comment>
<dbReference type="AlphaFoldDB" id="A0AAV5LVK4"/>
<dbReference type="InterPro" id="IPR013525">
    <property type="entry name" value="ABC2_TM"/>
</dbReference>
<dbReference type="EMBL" id="BPVZ01000147">
    <property type="protein sequence ID" value="GKV41129.1"/>
    <property type="molecule type" value="Genomic_DNA"/>
</dbReference>
<evidence type="ECO:0000256" key="6">
    <source>
        <dbReference type="SAM" id="Phobius"/>
    </source>
</evidence>
<feature type="transmembrane region" description="Helical" evidence="6">
    <location>
        <begin position="62"/>
        <end position="84"/>
    </location>
</feature>
<dbReference type="GO" id="GO:0016020">
    <property type="term" value="C:membrane"/>
    <property type="evidence" value="ECO:0007669"/>
    <property type="project" value="UniProtKB-SubCell"/>
</dbReference>
<dbReference type="PANTHER" id="PTHR48041">
    <property type="entry name" value="ABC TRANSPORTER G FAMILY MEMBER 28"/>
    <property type="match status" value="1"/>
</dbReference>
<feature type="domain" description="ABC-2 type transporter transmembrane" evidence="7">
    <location>
        <begin position="12"/>
        <end position="149"/>
    </location>
</feature>
<sequence length="151" mass="17263">MPTFANPFWNEMIVIAKRSMTNSRRMPELFGIRLGAVVVTLFILATIFWHLDNSPKGVREQIGFFAFAMSTNFYTCAEAIPVFLQERYIFMRETAYNAYRRSSYVLAHSIISIPSLIVLSISFAAITFWTVGLADGFHGLLFFFLTIFASF</sequence>
<keyword evidence="9" id="KW-1185">Reference proteome</keyword>
<dbReference type="InterPro" id="IPR050352">
    <property type="entry name" value="ABCG_transporters"/>
</dbReference>
<feature type="transmembrane region" description="Helical" evidence="6">
    <location>
        <begin position="30"/>
        <end position="50"/>
    </location>
</feature>
<evidence type="ECO:0000256" key="2">
    <source>
        <dbReference type="ARBA" id="ARBA00022448"/>
    </source>
</evidence>
<dbReference type="Pfam" id="PF01061">
    <property type="entry name" value="ABC2_membrane"/>
    <property type="match status" value="1"/>
</dbReference>
<gene>
    <name evidence="8" type="ORF">SLEP1_g48701</name>
</gene>
<name>A0AAV5LVK4_9ROSI</name>
<evidence type="ECO:0000256" key="5">
    <source>
        <dbReference type="ARBA" id="ARBA00023136"/>
    </source>
</evidence>
<keyword evidence="5 6" id="KW-0472">Membrane</keyword>
<organism evidence="8 9">
    <name type="scientific">Rubroshorea leprosula</name>
    <dbReference type="NCBI Taxonomy" id="152421"/>
    <lineage>
        <taxon>Eukaryota</taxon>
        <taxon>Viridiplantae</taxon>
        <taxon>Streptophyta</taxon>
        <taxon>Embryophyta</taxon>
        <taxon>Tracheophyta</taxon>
        <taxon>Spermatophyta</taxon>
        <taxon>Magnoliopsida</taxon>
        <taxon>eudicotyledons</taxon>
        <taxon>Gunneridae</taxon>
        <taxon>Pentapetalae</taxon>
        <taxon>rosids</taxon>
        <taxon>malvids</taxon>
        <taxon>Malvales</taxon>
        <taxon>Dipterocarpaceae</taxon>
        <taxon>Rubroshorea</taxon>
    </lineage>
</organism>
<feature type="transmembrane region" description="Helical" evidence="6">
    <location>
        <begin position="105"/>
        <end position="126"/>
    </location>
</feature>
<evidence type="ECO:0000256" key="3">
    <source>
        <dbReference type="ARBA" id="ARBA00022692"/>
    </source>
</evidence>
<feature type="transmembrane region" description="Helical" evidence="6">
    <location>
        <begin position="132"/>
        <end position="150"/>
    </location>
</feature>
<evidence type="ECO:0000256" key="4">
    <source>
        <dbReference type="ARBA" id="ARBA00022989"/>
    </source>
</evidence>
<evidence type="ECO:0000259" key="7">
    <source>
        <dbReference type="Pfam" id="PF01061"/>
    </source>
</evidence>
<proteinExistence type="predicted"/>
<protein>
    <recommendedName>
        <fullName evidence="7">ABC-2 type transporter transmembrane domain-containing protein</fullName>
    </recommendedName>
</protein>
<accession>A0AAV5LVK4</accession>
<evidence type="ECO:0000313" key="8">
    <source>
        <dbReference type="EMBL" id="GKV41129.1"/>
    </source>
</evidence>
<evidence type="ECO:0000313" key="9">
    <source>
        <dbReference type="Proteomes" id="UP001054252"/>
    </source>
</evidence>
<comment type="caution">
    <text evidence="8">The sequence shown here is derived from an EMBL/GenBank/DDBJ whole genome shotgun (WGS) entry which is preliminary data.</text>
</comment>
<dbReference type="PANTHER" id="PTHR48041:SF109">
    <property type="entry name" value="ABC TRANSPORTER G FAMILY MEMBER 20"/>
    <property type="match status" value="1"/>
</dbReference>
<dbReference type="Proteomes" id="UP001054252">
    <property type="component" value="Unassembled WGS sequence"/>
</dbReference>
<keyword evidence="2" id="KW-0813">Transport</keyword>
<reference evidence="8 9" key="1">
    <citation type="journal article" date="2021" name="Commun. Biol.">
        <title>The genome of Shorea leprosula (Dipterocarpaceae) highlights the ecological relevance of drought in aseasonal tropical rainforests.</title>
        <authorList>
            <person name="Ng K.K.S."/>
            <person name="Kobayashi M.J."/>
            <person name="Fawcett J.A."/>
            <person name="Hatakeyama M."/>
            <person name="Paape T."/>
            <person name="Ng C.H."/>
            <person name="Ang C.C."/>
            <person name="Tnah L.H."/>
            <person name="Lee C.T."/>
            <person name="Nishiyama T."/>
            <person name="Sese J."/>
            <person name="O'Brien M.J."/>
            <person name="Copetti D."/>
            <person name="Mohd Noor M.I."/>
            <person name="Ong R.C."/>
            <person name="Putra M."/>
            <person name="Sireger I.Z."/>
            <person name="Indrioko S."/>
            <person name="Kosugi Y."/>
            <person name="Izuno A."/>
            <person name="Isagi Y."/>
            <person name="Lee S.L."/>
            <person name="Shimizu K.K."/>
        </authorList>
    </citation>
    <scope>NUCLEOTIDE SEQUENCE [LARGE SCALE GENOMIC DNA]</scope>
    <source>
        <strain evidence="8">214</strain>
    </source>
</reference>
<dbReference type="GO" id="GO:0140359">
    <property type="term" value="F:ABC-type transporter activity"/>
    <property type="evidence" value="ECO:0007669"/>
    <property type="project" value="InterPro"/>
</dbReference>
<evidence type="ECO:0000256" key="1">
    <source>
        <dbReference type="ARBA" id="ARBA00004141"/>
    </source>
</evidence>
<keyword evidence="3 6" id="KW-0812">Transmembrane</keyword>